<dbReference type="Pfam" id="PF08598">
    <property type="entry name" value="Sds3"/>
    <property type="match status" value="1"/>
</dbReference>
<dbReference type="SMART" id="SM01401">
    <property type="entry name" value="Sds3"/>
    <property type="match status" value="1"/>
</dbReference>
<dbReference type="OrthoDB" id="20886at2759"/>
<comment type="caution">
    <text evidence="6">The sequence shown here is derived from an EMBL/GenBank/DDBJ whole genome shotgun (WGS) entry which is preliminary data.</text>
</comment>
<accession>A0A1Y1Y7E8</accession>
<keyword evidence="7" id="KW-1185">Reference proteome</keyword>
<evidence type="ECO:0000256" key="3">
    <source>
        <dbReference type="ARBA" id="ARBA00023015"/>
    </source>
</evidence>
<dbReference type="STRING" id="1314790.A0A1Y1Y7E8"/>
<sequence>MQDPVREKRCTAIKILREIELDFAKLRQRLYREKVAELNKEIAYIRDDTHPSLTLLLQPIELKKRQRVAVADYLKNMQMLTITNMCTAMEYQISCDHQEKQKELKNSIAEGIGSKKIKLLHEWTLPDDVLHLDPHERPILSRRPRLKGTNLTTRNLAKSMVLASLEQSEIDHDLAILSGLGSF</sequence>
<dbReference type="GO" id="GO:0005654">
    <property type="term" value="C:nucleoplasm"/>
    <property type="evidence" value="ECO:0007669"/>
    <property type="project" value="UniProtKB-ARBA"/>
</dbReference>
<dbReference type="GO" id="GO:0010468">
    <property type="term" value="P:regulation of gene expression"/>
    <property type="evidence" value="ECO:0007669"/>
    <property type="project" value="UniProtKB-ARBA"/>
</dbReference>
<protein>
    <submittedName>
        <fullName evidence="6">Uncharacterized protein</fullName>
    </submittedName>
</protein>
<dbReference type="AlphaFoldDB" id="A0A1Y1Y7E8"/>
<dbReference type="InParanoid" id="A0A1Y1Y7E8"/>
<keyword evidence="2" id="KW-0678">Repressor</keyword>
<reference evidence="6 7" key="1">
    <citation type="submission" date="2016-07" db="EMBL/GenBank/DDBJ databases">
        <title>Pervasive Adenine N6-methylation of Active Genes in Fungi.</title>
        <authorList>
            <consortium name="DOE Joint Genome Institute"/>
            <person name="Mondo S.J."/>
            <person name="Dannebaum R.O."/>
            <person name="Kuo R.C."/>
            <person name="Labutti K."/>
            <person name="Haridas S."/>
            <person name="Kuo A."/>
            <person name="Salamov A."/>
            <person name="Ahrendt S.R."/>
            <person name="Lipzen A."/>
            <person name="Sullivan W."/>
            <person name="Andreopoulos W.B."/>
            <person name="Clum A."/>
            <person name="Lindquist E."/>
            <person name="Daum C."/>
            <person name="Ramamoorthy G.K."/>
            <person name="Gryganskyi A."/>
            <person name="Culley D."/>
            <person name="Magnuson J.K."/>
            <person name="James T.Y."/>
            <person name="O'Malley M.A."/>
            <person name="Stajich J.E."/>
            <person name="Spatafora J.W."/>
            <person name="Visel A."/>
            <person name="Grigoriev I.V."/>
        </authorList>
    </citation>
    <scope>NUCLEOTIDE SEQUENCE [LARGE SCALE GENOMIC DNA]</scope>
    <source>
        <strain evidence="6 7">CBS 931.73</strain>
    </source>
</reference>
<dbReference type="InterPro" id="IPR013907">
    <property type="entry name" value="Sds3"/>
</dbReference>
<evidence type="ECO:0000256" key="1">
    <source>
        <dbReference type="ARBA" id="ARBA00004123"/>
    </source>
</evidence>
<keyword evidence="5" id="KW-0539">Nucleus</keyword>
<comment type="subcellular location">
    <subcellularLocation>
        <location evidence="1">Nucleus</location>
    </subcellularLocation>
</comment>
<evidence type="ECO:0000256" key="5">
    <source>
        <dbReference type="ARBA" id="ARBA00023242"/>
    </source>
</evidence>
<proteinExistence type="predicted"/>
<evidence type="ECO:0000313" key="7">
    <source>
        <dbReference type="Proteomes" id="UP000193498"/>
    </source>
</evidence>
<gene>
    <name evidence="6" type="ORF">K493DRAFT_315728</name>
</gene>
<name>A0A1Y1Y7E8_9FUNG</name>
<evidence type="ECO:0000256" key="2">
    <source>
        <dbReference type="ARBA" id="ARBA00022491"/>
    </source>
</evidence>
<evidence type="ECO:0000313" key="6">
    <source>
        <dbReference type="EMBL" id="ORX93941.1"/>
    </source>
</evidence>
<dbReference type="Proteomes" id="UP000193498">
    <property type="component" value="Unassembled WGS sequence"/>
</dbReference>
<organism evidence="6 7">
    <name type="scientific">Basidiobolus meristosporus CBS 931.73</name>
    <dbReference type="NCBI Taxonomy" id="1314790"/>
    <lineage>
        <taxon>Eukaryota</taxon>
        <taxon>Fungi</taxon>
        <taxon>Fungi incertae sedis</taxon>
        <taxon>Zoopagomycota</taxon>
        <taxon>Entomophthoromycotina</taxon>
        <taxon>Basidiobolomycetes</taxon>
        <taxon>Basidiobolales</taxon>
        <taxon>Basidiobolaceae</taxon>
        <taxon>Basidiobolus</taxon>
    </lineage>
</organism>
<keyword evidence="3" id="KW-0805">Transcription regulation</keyword>
<dbReference type="EMBL" id="MCFE01000218">
    <property type="protein sequence ID" value="ORX93941.1"/>
    <property type="molecule type" value="Genomic_DNA"/>
</dbReference>
<evidence type="ECO:0000256" key="4">
    <source>
        <dbReference type="ARBA" id="ARBA00023163"/>
    </source>
</evidence>
<keyword evidence="4" id="KW-0804">Transcription</keyword>